<organism evidence="10 11">
    <name type="scientific">Puia dinghuensis</name>
    <dbReference type="NCBI Taxonomy" id="1792502"/>
    <lineage>
        <taxon>Bacteria</taxon>
        <taxon>Pseudomonadati</taxon>
        <taxon>Bacteroidota</taxon>
        <taxon>Chitinophagia</taxon>
        <taxon>Chitinophagales</taxon>
        <taxon>Chitinophagaceae</taxon>
        <taxon>Puia</taxon>
    </lineage>
</organism>
<evidence type="ECO:0000256" key="1">
    <source>
        <dbReference type="ARBA" id="ARBA00000085"/>
    </source>
</evidence>
<dbReference type="SUPFAM" id="SSF55781">
    <property type="entry name" value="GAF domain-like"/>
    <property type="match status" value="1"/>
</dbReference>
<sequence>MPAGSAAGKHDQDATILKKLNTLFAGINIISREKTLDDICRLACEHIVKIFDFDYAVISLFDFQSRRIVSSLKRTYVDENKDLGECSPRKWVKDSEFPETADDILVKVMQKMRNVKVIGVHVFDDHCPEGDSGKITFASINKYIFDNYEHRRLARFYIPIIYRGGIKNGNKAVDLCLGVIEIGLKEHAAEEFSNPEKDIALDSLMQRMQPNYPNLLDLEQLLQLYTDSFAQPCYTAIVEEQSKHLLEQLTALKEKKDDSNSYSGLSYEAYATDVIREITAGLGADHGIIALKTFNHYHINYFDKGTYFSARAMREILNEPVFSNQGNIYTDKSILMYVCEKIFAPYYTDDVTHPDSKFVEGLKFQPPITSEMIVPIYDDREIVGVVDLYSEKPAFFNPIAVALTVKSMELFMSVYLSKKRQHVYNNLVKPAETWNHPRQMYQQLVGLLADYYYTEAIGLWERNIEDGKPNEYKLETDLGLKDNDAFVQKLAETLPTLGDGPLRRPAADIDLHYDLNKDTPIGQFCLQQGFTFYLSLSIRIHDKYEVFIYIFSKFDIFLEKPDKEKVKAGFLSREYEFLSQVYTKVAFSLQNLRITKALKDMATAVESKDQSAKPLQQIVHSAQIATGADIVVLFPCYPQRKEILKNEAIFSNDHQNKSNKKAVFADVIFHNKEEDELYNFDSDEECVDFLVRNKLGIDLAAFVANGFRTTHKIKSTSAALLKLGALRVGVMFFNYKQQQNLKKNTNLRQIILFFSAFAAYQIWVNGNLADIQKQNKDLDEKYRLKEGELERMIPMITRTSFYNIVEGSSHIIKNALFGIAEHIEFVKAFATHSKFDLELKEAAVRKAINLVMNVLTVFTFRDEVRKEFVDIQEIIVATTEFFQIRHAEISYWYDVAPDLELFKCIRSEFAMIIYNLVFNAITAIESREKGSDEGRIIIKASLSEDEKDYIITVWDNGTGIPHELDEKIYQAKFTTKTDGKGTGLGLYYIRKTLDDYNGRIVHESVVGDHTEFTVTIPLANNYIN</sequence>
<dbReference type="GO" id="GO:0005524">
    <property type="term" value="F:ATP binding"/>
    <property type="evidence" value="ECO:0007669"/>
    <property type="project" value="UniProtKB-KW"/>
</dbReference>
<accession>A0A8J2UIQ7</accession>
<keyword evidence="3" id="KW-0597">Phosphoprotein</keyword>
<evidence type="ECO:0000256" key="4">
    <source>
        <dbReference type="ARBA" id="ARBA00022679"/>
    </source>
</evidence>
<evidence type="ECO:0000313" key="11">
    <source>
        <dbReference type="Proteomes" id="UP000607559"/>
    </source>
</evidence>
<evidence type="ECO:0000256" key="5">
    <source>
        <dbReference type="ARBA" id="ARBA00022741"/>
    </source>
</evidence>
<feature type="domain" description="Histidine kinase" evidence="9">
    <location>
        <begin position="807"/>
        <end position="1020"/>
    </location>
</feature>
<dbReference type="InterPro" id="IPR036890">
    <property type="entry name" value="HATPase_C_sf"/>
</dbReference>
<keyword evidence="6" id="KW-0418">Kinase</keyword>
<evidence type="ECO:0000256" key="8">
    <source>
        <dbReference type="ARBA" id="ARBA00023012"/>
    </source>
</evidence>
<protein>
    <recommendedName>
        <fullName evidence="2">histidine kinase</fullName>
        <ecNumber evidence="2">2.7.13.3</ecNumber>
    </recommendedName>
</protein>
<evidence type="ECO:0000256" key="3">
    <source>
        <dbReference type="ARBA" id="ARBA00022553"/>
    </source>
</evidence>
<keyword evidence="7" id="KW-0067">ATP-binding</keyword>
<dbReference type="PROSITE" id="PS50109">
    <property type="entry name" value="HIS_KIN"/>
    <property type="match status" value="1"/>
</dbReference>
<dbReference type="Gene3D" id="3.30.565.10">
    <property type="entry name" value="Histidine kinase-like ATPase, C-terminal domain"/>
    <property type="match status" value="1"/>
</dbReference>
<reference evidence="10" key="1">
    <citation type="journal article" date="2014" name="Int. J. Syst. Evol. Microbiol.">
        <title>Complete genome sequence of Corynebacterium casei LMG S-19264T (=DSM 44701T), isolated from a smear-ripened cheese.</title>
        <authorList>
            <consortium name="US DOE Joint Genome Institute (JGI-PGF)"/>
            <person name="Walter F."/>
            <person name="Albersmeier A."/>
            <person name="Kalinowski J."/>
            <person name="Ruckert C."/>
        </authorList>
    </citation>
    <scope>NUCLEOTIDE SEQUENCE</scope>
    <source>
        <strain evidence="10">CGMCC 1.15448</strain>
    </source>
</reference>
<name>A0A8J2UIQ7_9BACT</name>
<dbReference type="InterPro" id="IPR005467">
    <property type="entry name" value="His_kinase_dom"/>
</dbReference>
<gene>
    <name evidence="10" type="ORF">GCM10011511_54270</name>
</gene>
<evidence type="ECO:0000256" key="7">
    <source>
        <dbReference type="ARBA" id="ARBA00022840"/>
    </source>
</evidence>
<reference evidence="10" key="2">
    <citation type="submission" date="2020-09" db="EMBL/GenBank/DDBJ databases">
        <authorList>
            <person name="Sun Q."/>
            <person name="Zhou Y."/>
        </authorList>
    </citation>
    <scope>NUCLEOTIDE SEQUENCE</scope>
    <source>
        <strain evidence="10">CGMCC 1.15448</strain>
    </source>
</reference>
<dbReference type="InterPro" id="IPR003594">
    <property type="entry name" value="HATPase_dom"/>
</dbReference>
<dbReference type="InterPro" id="IPR004358">
    <property type="entry name" value="Sig_transdc_His_kin-like_C"/>
</dbReference>
<dbReference type="Pfam" id="PF02518">
    <property type="entry name" value="HATPase_c"/>
    <property type="match status" value="1"/>
</dbReference>
<keyword evidence="8" id="KW-0902">Two-component regulatory system</keyword>
<evidence type="ECO:0000256" key="6">
    <source>
        <dbReference type="ARBA" id="ARBA00022777"/>
    </source>
</evidence>
<dbReference type="EC" id="2.7.13.3" evidence="2"/>
<keyword evidence="11" id="KW-1185">Reference proteome</keyword>
<evidence type="ECO:0000259" key="9">
    <source>
        <dbReference type="PROSITE" id="PS50109"/>
    </source>
</evidence>
<dbReference type="PRINTS" id="PR00344">
    <property type="entry name" value="BCTRLSENSOR"/>
</dbReference>
<keyword evidence="5" id="KW-0547">Nucleotide-binding</keyword>
<comment type="caution">
    <text evidence="10">The sequence shown here is derived from an EMBL/GenBank/DDBJ whole genome shotgun (WGS) entry which is preliminary data.</text>
</comment>
<dbReference type="SMART" id="SM00387">
    <property type="entry name" value="HATPase_c"/>
    <property type="match status" value="1"/>
</dbReference>
<dbReference type="InterPro" id="IPR029016">
    <property type="entry name" value="GAF-like_dom_sf"/>
</dbReference>
<dbReference type="Proteomes" id="UP000607559">
    <property type="component" value="Unassembled WGS sequence"/>
</dbReference>
<dbReference type="GO" id="GO:0004673">
    <property type="term" value="F:protein histidine kinase activity"/>
    <property type="evidence" value="ECO:0007669"/>
    <property type="project" value="UniProtKB-EC"/>
</dbReference>
<proteinExistence type="predicted"/>
<dbReference type="EMBL" id="BMJC01000007">
    <property type="protein sequence ID" value="GGB23553.1"/>
    <property type="molecule type" value="Genomic_DNA"/>
</dbReference>
<dbReference type="GO" id="GO:0000160">
    <property type="term" value="P:phosphorelay signal transduction system"/>
    <property type="evidence" value="ECO:0007669"/>
    <property type="project" value="UniProtKB-KW"/>
</dbReference>
<dbReference type="SUPFAM" id="SSF55874">
    <property type="entry name" value="ATPase domain of HSP90 chaperone/DNA topoisomerase II/histidine kinase"/>
    <property type="match status" value="1"/>
</dbReference>
<comment type="catalytic activity">
    <reaction evidence="1">
        <text>ATP + protein L-histidine = ADP + protein N-phospho-L-histidine.</text>
        <dbReference type="EC" id="2.7.13.3"/>
    </reaction>
</comment>
<evidence type="ECO:0000256" key="2">
    <source>
        <dbReference type="ARBA" id="ARBA00012438"/>
    </source>
</evidence>
<dbReference type="PANTHER" id="PTHR43065:SF10">
    <property type="entry name" value="PEROXIDE STRESS-ACTIVATED HISTIDINE KINASE MAK3"/>
    <property type="match status" value="1"/>
</dbReference>
<dbReference type="AlphaFoldDB" id="A0A8J2UIQ7"/>
<keyword evidence="4" id="KW-0808">Transferase</keyword>
<evidence type="ECO:0000313" key="10">
    <source>
        <dbReference type="EMBL" id="GGB23553.1"/>
    </source>
</evidence>
<dbReference type="PANTHER" id="PTHR43065">
    <property type="entry name" value="SENSOR HISTIDINE KINASE"/>
    <property type="match status" value="1"/>
</dbReference>
<dbReference type="Gene3D" id="3.30.450.40">
    <property type="match status" value="1"/>
</dbReference>